<accession>A0A7J7JGH8</accession>
<protein>
    <submittedName>
        <fullName evidence="1">Uncharacterized protein</fullName>
    </submittedName>
</protein>
<sequence>MYNGDSIIDHPYFDGCISDLNINQNPINILGDYLAKVGTVQCTELVKRSITFQEAPADGQDSRTRDMFML</sequence>
<evidence type="ECO:0000313" key="2">
    <source>
        <dbReference type="Proteomes" id="UP000593567"/>
    </source>
</evidence>
<name>A0A7J7JGH8_BUGNE</name>
<comment type="caution">
    <text evidence="1">The sequence shown here is derived from an EMBL/GenBank/DDBJ whole genome shotgun (WGS) entry which is preliminary data.</text>
</comment>
<dbReference type="EMBL" id="VXIV02002471">
    <property type="protein sequence ID" value="KAF6025340.1"/>
    <property type="molecule type" value="Genomic_DNA"/>
</dbReference>
<proteinExistence type="predicted"/>
<dbReference type="Proteomes" id="UP000593567">
    <property type="component" value="Unassembled WGS sequence"/>
</dbReference>
<organism evidence="1 2">
    <name type="scientific">Bugula neritina</name>
    <name type="common">Brown bryozoan</name>
    <name type="synonym">Sertularia neritina</name>
    <dbReference type="NCBI Taxonomy" id="10212"/>
    <lineage>
        <taxon>Eukaryota</taxon>
        <taxon>Metazoa</taxon>
        <taxon>Spiralia</taxon>
        <taxon>Lophotrochozoa</taxon>
        <taxon>Bryozoa</taxon>
        <taxon>Gymnolaemata</taxon>
        <taxon>Cheilostomatida</taxon>
        <taxon>Flustrina</taxon>
        <taxon>Buguloidea</taxon>
        <taxon>Bugulidae</taxon>
        <taxon>Bugula</taxon>
    </lineage>
</organism>
<gene>
    <name evidence="1" type="ORF">EB796_016357</name>
</gene>
<keyword evidence="2" id="KW-1185">Reference proteome</keyword>
<evidence type="ECO:0000313" key="1">
    <source>
        <dbReference type="EMBL" id="KAF6025340.1"/>
    </source>
</evidence>
<reference evidence="1" key="1">
    <citation type="submission" date="2020-06" db="EMBL/GenBank/DDBJ databases">
        <title>Draft genome of Bugula neritina, a colonial animal packing powerful symbionts and potential medicines.</title>
        <authorList>
            <person name="Rayko M."/>
        </authorList>
    </citation>
    <scope>NUCLEOTIDE SEQUENCE [LARGE SCALE GENOMIC DNA]</scope>
    <source>
        <strain evidence="1">Kwan_BN1</strain>
    </source>
</reference>
<dbReference type="AlphaFoldDB" id="A0A7J7JGH8"/>